<protein>
    <submittedName>
        <fullName evidence="2">Acyl-CoA:lysophosphatidylglycerol acyltransferase 1</fullName>
    </submittedName>
</protein>
<keyword evidence="2" id="KW-0012">Acyltransferase</keyword>
<evidence type="ECO:0000313" key="2">
    <source>
        <dbReference type="EMBL" id="EMC89565.1"/>
    </source>
</evidence>
<sequence length="348" mass="38917">MAAVVTRQLCGFPACFGLPPTSEAAEGKKCACGAVDEAKPALLEAINSINTKQISGPRENTRNVAYKEHSLAVLGRHTGERIPNVLMSFGVTASLKGHREVRLLKYFRIAKARILFESKQAELIESDWDKRELFSFLIFDPDRGSKASQNLQFLSSRDTPFSWFGVYSFEPGFHDGFPCSATHGLLERATCSLLAATLAGSTNATAKLECKYVPLSGSDRPAVKRMAMTLEQAQQVGYTCLKALLRFAFMVANNLVAIPSYVLYLIMLQPLRMLDSKSFWYIEGVLFKWLLAMVASWGWWAGYTECMKEEFFFCFNSVIVSVLECVRDDAFVSEMQFLILVQYNCSKA</sequence>
<proteinExistence type="predicted"/>
<dbReference type="AlphaFoldDB" id="R7VY63"/>
<organism evidence="2">
    <name type="scientific">Columba livia</name>
    <name type="common">Rock dove</name>
    <dbReference type="NCBI Taxonomy" id="8932"/>
    <lineage>
        <taxon>Eukaryota</taxon>
        <taxon>Metazoa</taxon>
        <taxon>Chordata</taxon>
        <taxon>Craniata</taxon>
        <taxon>Vertebrata</taxon>
        <taxon>Euteleostomi</taxon>
        <taxon>Archelosauria</taxon>
        <taxon>Archosauria</taxon>
        <taxon>Dinosauria</taxon>
        <taxon>Saurischia</taxon>
        <taxon>Theropoda</taxon>
        <taxon>Coelurosauria</taxon>
        <taxon>Aves</taxon>
        <taxon>Neognathae</taxon>
        <taxon>Neoaves</taxon>
        <taxon>Columbimorphae</taxon>
        <taxon>Columbiformes</taxon>
        <taxon>Columbidae</taxon>
        <taxon>Columba</taxon>
    </lineage>
</organism>
<reference evidence="2" key="1">
    <citation type="journal article" date="2013" name="Science">
        <title>Genomic diversity and evolution of the head crest in the rock pigeon.</title>
        <authorList>
            <person name="Shapiro M.D."/>
            <person name="Kronenberg Z."/>
            <person name="Li C."/>
            <person name="Domyan E.T."/>
            <person name="Pan H."/>
            <person name="Campbell M."/>
            <person name="Tan H."/>
            <person name="Huff C.D."/>
            <person name="Hu H."/>
            <person name="Vickrey A.I."/>
            <person name="Nielsen S.C."/>
            <person name="Stringham S.A."/>
            <person name="Hu H."/>
            <person name="Willerslev E."/>
            <person name="Gilbert M.T."/>
            <person name="Yandell M."/>
            <person name="Zhang G."/>
            <person name="Wang J."/>
        </authorList>
    </citation>
    <scope>NUCLEOTIDE SEQUENCE [LARGE SCALE GENOMIC DNA]</scope>
    <source>
        <tissue evidence="2">Blood</tissue>
    </source>
</reference>
<accession>R7VY63</accession>
<name>R7VY63_COLLI</name>
<dbReference type="EMBL" id="KB375287">
    <property type="protein sequence ID" value="EMC89565.1"/>
    <property type="molecule type" value="Genomic_DNA"/>
</dbReference>
<gene>
    <name evidence="2" type="ORF">A306_01430</name>
</gene>
<feature type="transmembrane region" description="Helical" evidence="1">
    <location>
        <begin position="244"/>
        <end position="267"/>
    </location>
</feature>
<keyword evidence="1" id="KW-1133">Transmembrane helix</keyword>
<keyword evidence="2" id="KW-0808">Transferase</keyword>
<dbReference type="eggNOG" id="KOG1505">
    <property type="taxonomic scope" value="Eukaryota"/>
</dbReference>
<keyword evidence="1" id="KW-0472">Membrane</keyword>
<keyword evidence="1" id="KW-0812">Transmembrane</keyword>
<evidence type="ECO:0000256" key="1">
    <source>
        <dbReference type="SAM" id="Phobius"/>
    </source>
</evidence>
<dbReference type="GO" id="GO:0016746">
    <property type="term" value="F:acyltransferase activity"/>
    <property type="evidence" value="ECO:0007669"/>
    <property type="project" value="UniProtKB-KW"/>
</dbReference>
<feature type="transmembrane region" description="Helical" evidence="1">
    <location>
        <begin position="279"/>
        <end position="300"/>
    </location>
</feature>